<feature type="transmembrane region" description="Helical" evidence="2">
    <location>
        <begin position="170"/>
        <end position="187"/>
    </location>
</feature>
<dbReference type="Proteomes" id="UP001396898">
    <property type="component" value="Unassembled WGS sequence"/>
</dbReference>
<organism evidence="4 5">
    <name type="scientific">Apiospora marii</name>
    <dbReference type="NCBI Taxonomy" id="335849"/>
    <lineage>
        <taxon>Eukaryota</taxon>
        <taxon>Fungi</taxon>
        <taxon>Dikarya</taxon>
        <taxon>Ascomycota</taxon>
        <taxon>Pezizomycotina</taxon>
        <taxon>Sordariomycetes</taxon>
        <taxon>Xylariomycetidae</taxon>
        <taxon>Amphisphaeriales</taxon>
        <taxon>Apiosporaceae</taxon>
        <taxon>Apiospora</taxon>
    </lineage>
</organism>
<accession>A0ABR1SQR9</accession>
<feature type="transmembrane region" description="Helical" evidence="2">
    <location>
        <begin position="14"/>
        <end position="40"/>
    </location>
</feature>
<evidence type="ECO:0000313" key="5">
    <source>
        <dbReference type="Proteomes" id="UP001396898"/>
    </source>
</evidence>
<keyword evidence="2" id="KW-0812">Transmembrane</keyword>
<dbReference type="Pfam" id="PF22893">
    <property type="entry name" value="ULD_2"/>
    <property type="match status" value="1"/>
</dbReference>
<keyword evidence="2" id="KW-0472">Membrane</keyword>
<comment type="caution">
    <text evidence="4">The sequence shown here is derived from an EMBL/GenBank/DDBJ whole genome shotgun (WGS) entry which is preliminary data.</text>
</comment>
<sequence>MSSDDSGAPSAGDIITYVGVPLAVAGLVPITYTAVSTLIYRDKVRKRLEESQADGKIRSSEFFNRVIEVEFPRYRLAAPDSVDGSPVPGIQQGHIYPRSGLPGGTWTFLTWHRQEIGTKIQRLTPGDEPRQPQAEIRFYELVERLYKLGADADPSGWEELRTRGTWTPRGLVLMTIGSLNALLIAALNESDGSLALQLGADVDWPDIQEQQRIRGSNTNHSLLYPATSKDHPSRVAKGEEPRGDSLASAPRGKDPPLPEENEALKAASMQNESHTAKHVLPILCQFSAEGIVQCEWHEISGGGIATSQSAIDFSHLRPDDDDSDKAVWFASCVTAVQAIRGPPILSFRIPDHIYRFARICKLPSGVLERLGMAQLAETGFRENRAKAGQGSRSVASAMEEKSSLTPRWPIQKVAECGLRWLQARNGKLAGLSLQDVVVTVLYQMVVDPPFATSICGILNQWHTWTDDDYTRPEDIRGLREVQEIFVEASLLLALIGQLASSPRENALFNVQSCTDTFKLLPLMRMGGGAGSGSARGSDTSGDAPPAQPIQPGDPRWAYSSDRPPAKLPIYFHDAVGRNYTFPWEKAKTWEGMERLIKACFAHVTPVTWWVNQGRYDLKVVEPGSPDASPGVPAMTGIASQMFTTVAAPPPPPIAGTEAAATSTGAGAGNNGLQSPVLPVTPQQQPAAGTGAPFLQTVILPELWDDLVVPGMTVTMTMW</sequence>
<name>A0ABR1SQR9_9PEZI</name>
<keyword evidence="5" id="KW-1185">Reference proteome</keyword>
<feature type="region of interest" description="Disordered" evidence="1">
    <location>
        <begin position="528"/>
        <end position="558"/>
    </location>
</feature>
<keyword evidence="2" id="KW-1133">Transmembrane helix</keyword>
<evidence type="ECO:0000259" key="3">
    <source>
        <dbReference type="Pfam" id="PF22893"/>
    </source>
</evidence>
<feature type="region of interest" description="Disordered" evidence="1">
    <location>
        <begin position="214"/>
        <end position="259"/>
    </location>
</feature>
<proteinExistence type="predicted"/>
<evidence type="ECO:0000256" key="1">
    <source>
        <dbReference type="SAM" id="MobiDB-lite"/>
    </source>
</evidence>
<reference evidence="4 5" key="1">
    <citation type="submission" date="2023-01" db="EMBL/GenBank/DDBJ databases">
        <title>Analysis of 21 Apiospora genomes using comparative genomics revels a genus with tremendous synthesis potential of carbohydrate active enzymes and secondary metabolites.</title>
        <authorList>
            <person name="Sorensen T."/>
        </authorList>
    </citation>
    <scope>NUCLEOTIDE SEQUENCE [LARGE SCALE GENOMIC DNA]</scope>
    <source>
        <strain evidence="4 5">CBS 20057</strain>
    </source>
</reference>
<gene>
    <name evidence="4" type="ORF">PG991_002138</name>
</gene>
<evidence type="ECO:0000256" key="2">
    <source>
        <dbReference type="SAM" id="Phobius"/>
    </source>
</evidence>
<protein>
    <recommendedName>
        <fullName evidence="3">Ubiquitin-like domain-containing protein</fullName>
    </recommendedName>
</protein>
<dbReference type="InterPro" id="IPR054464">
    <property type="entry name" value="ULD_fung"/>
</dbReference>
<evidence type="ECO:0000313" key="4">
    <source>
        <dbReference type="EMBL" id="KAK8036065.1"/>
    </source>
</evidence>
<feature type="domain" description="Ubiquitin-like" evidence="3">
    <location>
        <begin position="567"/>
        <end position="617"/>
    </location>
</feature>
<dbReference type="EMBL" id="JAQQWI010000005">
    <property type="protein sequence ID" value="KAK8036065.1"/>
    <property type="molecule type" value="Genomic_DNA"/>
</dbReference>
<feature type="compositionally biased region" description="Basic and acidic residues" evidence="1">
    <location>
        <begin position="228"/>
        <end position="243"/>
    </location>
</feature>